<keyword evidence="1" id="KW-0812">Transmembrane</keyword>
<evidence type="ECO:0000256" key="1">
    <source>
        <dbReference type="SAM" id="Phobius"/>
    </source>
</evidence>
<sequence length="165" mass="18829">MVTVYSETEARFITFDRSVKRPTLGPTMSCNFLHNKLLPTSPCPWNTINFFLIFTGMYVRPMDDNIFEIVSGIKLADIEMLIHSSIKRDSKSDRLSPNTIDRARSKFSRIVSILVLFEMPLYAGCIFFGCNGTLMLNASLNSEYDKHLEIQVVKSTTNKQVFLSK</sequence>
<evidence type="ECO:0000313" key="2">
    <source>
        <dbReference type="EMBL" id="AKH40405.1"/>
    </source>
</evidence>
<proteinExistence type="predicted"/>
<protein>
    <submittedName>
        <fullName evidence="2">ORF16</fullName>
    </submittedName>
</protein>
<dbReference type="EMBL" id="KP714107">
    <property type="protein sequence ID" value="AKH40405.1"/>
    <property type="molecule type" value="Genomic_DNA"/>
</dbReference>
<name>A0A0F7KIY7_9VIRU</name>
<keyword evidence="1" id="KW-0472">Membrane</keyword>
<organism evidence="2">
    <name type="scientific">Kallithea virus</name>
    <dbReference type="NCBI Taxonomy" id="1654582"/>
    <lineage>
        <taxon>Viruses</taxon>
        <taxon>Viruses incertae sedis</taxon>
        <taxon>Naldaviricetes</taxon>
        <taxon>Lefavirales</taxon>
        <taxon>Nudiviridae</taxon>
        <taxon>Alphanudivirus</taxon>
        <taxon>Alphanudivirus dromelanogasteris</taxon>
    </lineage>
</organism>
<reference evidence="2" key="1">
    <citation type="journal article" date="2015" name="PLoS Biol.">
        <title>The Discovery, Distribution, and Evolution of Viruses Associated with Drosophila melanogaster.</title>
        <authorList>
            <person name="Webster C.L."/>
            <person name="Waldron F.M."/>
            <person name="Robertson S."/>
            <person name="Crowson D."/>
            <person name="Ferrari G."/>
            <person name="Quintana J.F."/>
            <person name="Brouqui J.M."/>
            <person name="Bayne E.H."/>
            <person name="Longdon B."/>
            <person name="Buck A.H."/>
            <person name="Lazzaro B.P."/>
            <person name="Akorli J."/>
            <person name="Haddrill P.R."/>
            <person name="Obbard D.J."/>
        </authorList>
    </citation>
    <scope>NUCLEOTIDE SEQUENCE</scope>
</reference>
<feature type="transmembrane region" description="Helical" evidence="1">
    <location>
        <begin position="110"/>
        <end position="129"/>
    </location>
</feature>
<keyword evidence="1" id="KW-1133">Transmembrane helix</keyword>
<accession>A0A0F7KIY7</accession>